<evidence type="ECO:0000313" key="2">
    <source>
        <dbReference type="Proteomes" id="UP001162483"/>
    </source>
</evidence>
<sequence length="79" mass="8412">VLPISAAYQCPSVLPSVPSVPPNSASQCHLTAPYIIAAFQCPSVMPVNATYQCLLISFHQCHLSVSISSAYQCPSLQPH</sequence>
<protein>
    <submittedName>
        <fullName evidence="1">Uncharacterized protein</fullName>
    </submittedName>
</protein>
<name>A0ABN9BEV1_9NEOB</name>
<evidence type="ECO:0000313" key="1">
    <source>
        <dbReference type="EMBL" id="CAI9546147.1"/>
    </source>
</evidence>
<dbReference type="EMBL" id="CATNWA010003753">
    <property type="protein sequence ID" value="CAI9546147.1"/>
    <property type="molecule type" value="Genomic_DNA"/>
</dbReference>
<reference evidence="1" key="1">
    <citation type="submission" date="2023-05" db="EMBL/GenBank/DDBJ databases">
        <authorList>
            <person name="Stuckert A."/>
        </authorList>
    </citation>
    <scope>NUCLEOTIDE SEQUENCE</scope>
</reference>
<feature type="non-terminal residue" evidence="1">
    <location>
        <position position="1"/>
    </location>
</feature>
<accession>A0ABN9BEV1</accession>
<gene>
    <name evidence="1" type="ORF">SPARVUS_LOCUS2792122</name>
</gene>
<dbReference type="Proteomes" id="UP001162483">
    <property type="component" value="Unassembled WGS sequence"/>
</dbReference>
<proteinExistence type="predicted"/>
<organism evidence="1 2">
    <name type="scientific">Staurois parvus</name>
    <dbReference type="NCBI Taxonomy" id="386267"/>
    <lineage>
        <taxon>Eukaryota</taxon>
        <taxon>Metazoa</taxon>
        <taxon>Chordata</taxon>
        <taxon>Craniata</taxon>
        <taxon>Vertebrata</taxon>
        <taxon>Euteleostomi</taxon>
        <taxon>Amphibia</taxon>
        <taxon>Batrachia</taxon>
        <taxon>Anura</taxon>
        <taxon>Neobatrachia</taxon>
        <taxon>Ranoidea</taxon>
        <taxon>Ranidae</taxon>
        <taxon>Staurois</taxon>
    </lineage>
</organism>
<keyword evidence="2" id="KW-1185">Reference proteome</keyword>
<comment type="caution">
    <text evidence="1">The sequence shown here is derived from an EMBL/GenBank/DDBJ whole genome shotgun (WGS) entry which is preliminary data.</text>
</comment>